<feature type="region of interest" description="Disordered" evidence="1">
    <location>
        <begin position="139"/>
        <end position="160"/>
    </location>
</feature>
<feature type="compositionally biased region" description="Low complexity" evidence="1">
    <location>
        <begin position="143"/>
        <end position="155"/>
    </location>
</feature>
<comment type="caution">
    <text evidence="3">The sequence shown here is derived from an EMBL/GenBank/DDBJ whole genome shotgun (WGS) entry which is preliminary data.</text>
</comment>
<keyword evidence="4" id="KW-1185">Reference proteome</keyword>
<evidence type="ECO:0000256" key="1">
    <source>
        <dbReference type="SAM" id="MobiDB-lite"/>
    </source>
</evidence>
<evidence type="ECO:0000256" key="2">
    <source>
        <dbReference type="SAM" id="Phobius"/>
    </source>
</evidence>
<keyword evidence="2" id="KW-0472">Membrane</keyword>
<keyword evidence="2" id="KW-1133">Transmembrane helix</keyword>
<accession>A0ABX0DTT0</accession>
<evidence type="ECO:0000313" key="4">
    <source>
        <dbReference type="Proteomes" id="UP001518140"/>
    </source>
</evidence>
<protein>
    <submittedName>
        <fullName evidence="3">Uncharacterized protein</fullName>
    </submittedName>
</protein>
<reference evidence="3 4" key="1">
    <citation type="submission" date="2020-02" db="EMBL/GenBank/DDBJ databases">
        <title>Whole-genome analyses of novel actinobacteria.</title>
        <authorList>
            <person name="Sahin N."/>
            <person name="Tokatli A."/>
        </authorList>
    </citation>
    <scope>NUCLEOTIDE SEQUENCE [LARGE SCALE GENOMIC DNA]</scope>
    <source>
        <strain evidence="3 4">YC419</strain>
    </source>
</reference>
<sequence>MADNIGARPKGVGAWGQAVAALVLVGALALWMFGEASSSASDPSPAACSGGESEKPSRHISGMQLCEALNRPDLAELLGTPGEIAQTASDSDGSLELAGGKEIATPSARVEFETYTVTLSATYDRLPVAGSAELLGDSARQMGAPPAHGGPPARAKPTVGEKPRVGEVLGRPAVFYSDRTISINFRIDGSDANSGPGVPARALTVAQDEKDSGGSFDVTLWRADGEVPDDAVLLRVAEKVLPTVPGWPVAS</sequence>
<dbReference type="Proteomes" id="UP001518140">
    <property type="component" value="Unassembled WGS sequence"/>
</dbReference>
<feature type="transmembrane region" description="Helical" evidence="2">
    <location>
        <begin position="12"/>
        <end position="34"/>
    </location>
</feature>
<feature type="region of interest" description="Disordered" evidence="1">
    <location>
        <begin position="39"/>
        <end position="59"/>
    </location>
</feature>
<proteinExistence type="predicted"/>
<dbReference type="Pfam" id="PF19721">
    <property type="entry name" value="DUF6215"/>
    <property type="match status" value="1"/>
</dbReference>
<keyword evidence="2" id="KW-0812">Transmembrane</keyword>
<dbReference type="InterPro" id="IPR046187">
    <property type="entry name" value="DUF6215"/>
</dbReference>
<feature type="compositionally biased region" description="Low complexity" evidence="1">
    <location>
        <begin position="39"/>
        <end position="49"/>
    </location>
</feature>
<dbReference type="EMBL" id="JAAKZX010000087">
    <property type="protein sequence ID" value="NGO45312.1"/>
    <property type="molecule type" value="Genomic_DNA"/>
</dbReference>
<gene>
    <name evidence="3" type="ORF">G6048_25265</name>
</gene>
<organism evidence="3 4">
    <name type="scientific">Streptomyces ureilyticus</name>
    <dbReference type="NCBI Taxonomy" id="1775131"/>
    <lineage>
        <taxon>Bacteria</taxon>
        <taxon>Bacillati</taxon>
        <taxon>Actinomycetota</taxon>
        <taxon>Actinomycetes</taxon>
        <taxon>Kitasatosporales</taxon>
        <taxon>Streptomycetaceae</taxon>
        <taxon>Streptomyces</taxon>
    </lineage>
</organism>
<evidence type="ECO:0000313" key="3">
    <source>
        <dbReference type="EMBL" id="NGO45312.1"/>
    </source>
</evidence>
<name>A0ABX0DTT0_9ACTN</name>
<dbReference type="RefSeq" id="WP_165341877.1">
    <property type="nucleotide sequence ID" value="NZ_JAAKZX010000087.1"/>
</dbReference>